<protein>
    <recommendedName>
        <fullName evidence="9">Protein zwilch</fullName>
    </recommendedName>
</protein>
<dbReference type="AlphaFoldDB" id="A0AAW1IY96"/>
<evidence type="ECO:0000256" key="1">
    <source>
        <dbReference type="ARBA" id="ARBA00004629"/>
    </source>
</evidence>
<evidence type="ECO:0000256" key="4">
    <source>
        <dbReference type="ARBA" id="ARBA00022618"/>
    </source>
</evidence>
<dbReference type="GO" id="GO:0034501">
    <property type="term" value="P:protein localization to kinetochore"/>
    <property type="evidence" value="ECO:0007669"/>
    <property type="project" value="UniProtKB-UniRule"/>
</dbReference>
<keyword evidence="3 9" id="KW-0158">Chromosome</keyword>
<dbReference type="InterPro" id="IPR018630">
    <property type="entry name" value="Zwilch"/>
</dbReference>
<comment type="caution">
    <text evidence="10">The sequence shown here is derived from an EMBL/GenBank/DDBJ whole genome shotgun (WGS) entry which is preliminary data.</text>
</comment>
<evidence type="ECO:0000256" key="6">
    <source>
        <dbReference type="ARBA" id="ARBA00022838"/>
    </source>
</evidence>
<comment type="subunit">
    <text evidence="9">Component of the RZZ complex.</text>
</comment>
<dbReference type="Gene3D" id="1.10.287.1880">
    <property type="match status" value="1"/>
</dbReference>
<dbReference type="GO" id="GO:1990423">
    <property type="term" value="C:RZZ complex"/>
    <property type="evidence" value="ECO:0007669"/>
    <property type="project" value="UniProtKB-UniRule"/>
</dbReference>
<dbReference type="PANTHER" id="PTHR15995:SF1">
    <property type="entry name" value="PROTEIN ZWILCH HOMOLOG"/>
    <property type="match status" value="1"/>
</dbReference>
<reference evidence="10 11" key="1">
    <citation type="journal article" date="2024" name="BMC Genomics">
        <title>De novo assembly and annotation of Popillia japonica's genome with initial clues to its potential as an invasive pest.</title>
        <authorList>
            <person name="Cucini C."/>
            <person name="Boschi S."/>
            <person name="Funari R."/>
            <person name="Cardaioli E."/>
            <person name="Iannotti N."/>
            <person name="Marturano G."/>
            <person name="Paoli F."/>
            <person name="Bruttini M."/>
            <person name="Carapelli A."/>
            <person name="Frati F."/>
            <person name="Nardi F."/>
        </authorList>
    </citation>
    <scope>NUCLEOTIDE SEQUENCE [LARGE SCALE GENOMIC DNA]</scope>
    <source>
        <strain evidence="10">DMR45628</strain>
    </source>
</reference>
<evidence type="ECO:0000256" key="5">
    <source>
        <dbReference type="ARBA" id="ARBA00022776"/>
    </source>
</evidence>
<keyword evidence="7 9" id="KW-0131">Cell cycle</keyword>
<evidence type="ECO:0000256" key="9">
    <source>
        <dbReference type="RuleBase" id="RU369076"/>
    </source>
</evidence>
<accession>A0AAW1IY96</accession>
<evidence type="ECO:0000256" key="3">
    <source>
        <dbReference type="ARBA" id="ARBA00022454"/>
    </source>
</evidence>
<proteinExistence type="inferred from homology"/>
<evidence type="ECO:0000313" key="10">
    <source>
        <dbReference type="EMBL" id="KAK9694932.1"/>
    </source>
</evidence>
<dbReference type="PANTHER" id="PTHR15995">
    <property type="entry name" value="PROTEIN ZWILCH HOMOLOG"/>
    <property type="match status" value="1"/>
</dbReference>
<gene>
    <name evidence="10" type="ORF">QE152_g33213</name>
</gene>
<keyword evidence="5 9" id="KW-0498">Mitosis</keyword>
<keyword evidence="6 9" id="KW-0995">Kinetochore</keyword>
<evidence type="ECO:0000313" key="11">
    <source>
        <dbReference type="Proteomes" id="UP001458880"/>
    </source>
</evidence>
<keyword evidence="8 9" id="KW-0137">Centromere</keyword>
<dbReference type="EMBL" id="JASPKY010000498">
    <property type="protein sequence ID" value="KAK9694932.1"/>
    <property type="molecule type" value="Genomic_DNA"/>
</dbReference>
<dbReference type="Pfam" id="PF09817">
    <property type="entry name" value="Zwilch"/>
    <property type="match status" value="1"/>
</dbReference>
<sequence length="610" mass="70181">MVALADLQPIYIKPPFYLKEITRSSENIYLIYDTRVKKHSPIIQNDTNNSIEETNISLDLTGNPLQVDLSNDASFLPLEEQIWSVEDCNHYPLSIQTVRSLINKFNRESCPDKGSYIYGVCDGADKRCTLILGVCQTSDYLNRIEICNLGCFYQNDTLISLESMKKGHYANVSHDTTNCPVNSEINATYSIYGNNLRNYKISNVLPYSSCILYNVTWNIYQYNVPEYVQSAEMTLQTIVGHKESELHTFWKQFTLLRMYMVILMKQPADFEKIVLCDDSKSCVEICEEISCLLEEMHRVRKANCTKNIKDNLDVYNLRQEDLVDKLWLALISCNNIEDLKICFHTLFEELAMKDTFKPIISEDNKSSIAAIIKEISSGRLAVPSLTTLQALQFLVELGIEKLKNDYFYIINYFDCMNYENLQNFWSKVIEDYTPATESKCTNQNTNADKVVARRIRLTAQPSLIEVSKQFSELNCLLRLHIACCFLFLGRQAQLPNQESVNALAEALNEYIVMTDNLTLSKNYPSFMLEEITVKLQNNNVKALESKDPTVWNVRFVSTHNGSVVATTYHHTLRPFFPPSVYNKYEVPPVSDGVNENIYYVTRMVNFTEKL</sequence>
<dbReference type="GO" id="GO:0007094">
    <property type="term" value="P:mitotic spindle assembly checkpoint signaling"/>
    <property type="evidence" value="ECO:0007669"/>
    <property type="project" value="UniProtKB-UniRule"/>
</dbReference>
<keyword evidence="11" id="KW-1185">Reference proteome</keyword>
<comment type="function">
    <text evidence="9">Essential component of the mitotic checkpoint, which prevents cells from prematurely exiting mitosis. Required for the assembly of the dynein-dynactin and MAD1-MAD2 complexes onto kinetochores. Its function related to the spindle assembly machinery is proposed to depend on its association in the mitotic RZZ complex.</text>
</comment>
<evidence type="ECO:0000256" key="8">
    <source>
        <dbReference type="ARBA" id="ARBA00023328"/>
    </source>
</evidence>
<evidence type="ECO:0000256" key="2">
    <source>
        <dbReference type="ARBA" id="ARBA00009062"/>
    </source>
</evidence>
<organism evidence="10 11">
    <name type="scientific">Popillia japonica</name>
    <name type="common">Japanese beetle</name>
    <dbReference type="NCBI Taxonomy" id="7064"/>
    <lineage>
        <taxon>Eukaryota</taxon>
        <taxon>Metazoa</taxon>
        <taxon>Ecdysozoa</taxon>
        <taxon>Arthropoda</taxon>
        <taxon>Hexapoda</taxon>
        <taxon>Insecta</taxon>
        <taxon>Pterygota</taxon>
        <taxon>Neoptera</taxon>
        <taxon>Endopterygota</taxon>
        <taxon>Coleoptera</taxon>
        <taxon>Polyphaga</taxon>
        <taxon>Scarabaeiformia</taxon>
        <taxon>Scarabaeidae</taxon>
        <taxon>Rutelinae</taxon>
        <taxon>Popillia</taxon>
    </lineage>
</organism>
<keyword evidence="4 9" id="KW-0132">Cell division</keyword>
<evidence type="ECO:0000256" key="7">
    <source>
        <dbReference type="ARBA" id="ARBA00023306"/>
    </source>
</evidence>
<comment type="similarity">
    <text evidence="2 9">Belongs to the ZWILCH family.</text>
</comment>
<dbReference type="Proteomes" id="UP001458880">
    <property type="component" value="Unassembled WGS sequence"/>
</dbReference>
<dbReference type="Gene3D" id="1.20.58.730">
    <property type="match status" value="1"/>
</dbReference>
<name>A0AAW1IY96_POPJA</name>
<dbReference type="GO" id="GO:0051301">
    <property type="term" value="P:cell division"/>
    <property type="evidence" value="ECO:0007669"/>
    <property type="project" value="UniProtKB-UniRule"/>
</dbReference>
<comment type="subcellular location">
    <subcellularLocation>
        <location evidence="1 9">Chromosome</location>
        <location evidence="1 9">Centromere</location>
        <location evidence="1 9">Kinetochore</location>
    </subcellularLocation>
</comment>